<reference evidence="1 2" key="1">
    <citation type="submission" date="2023-03" db="EMBL/GenBank/DDBJ databases">
        <title>Genome insight into feeding habits of ladybird beetles.</title>
        <authorList>
            <person name="Li H.-S."/>
            <person name="Huang Y.-H."/>
            <person name="Pang H."/>
        </authorList>
    </citation>
    <scope>NUCLEOTIDE SEQUENCE [LARGE SCALE GENOMIC DNA]</scope>
    <source>
        <strain evidence="1">SYSU_2023b</strain>
        <tissue evidence="1">Whole body</tissue>
    </source>
</reference>
<sequence length="152" mass="16850">MHIRFKRISETKQLSLRVSIKNIVYLISAKGIQDSYRINTLCDLHLREGFAWDKPTTTTTPRGPTTTEDIAIFEKGGKVELQIPDELFGSGFTLITNLSQTAGDLIINTALRTQRVLESMRPLLRAIFGAKGIVIEASTDKPIFSAPNSSSK</sequence>
<gene>
    <name evidence="1" type="ORF">WA026_009668</name>
</gene>
<organism evidence="1 2">
    <name type="scientific">Henosepilachna vigintioctopunctata</name>
    <dbReference type="NCBI Taxonomy" id="420089"/>
    <lineage>
        <taxon>Eukaryota</taxon>
        <taxon>Metazoa</taxon>
        <taxon>Ecdysozoa</taxon>
        <taxon>Arthropoda</taxon>
        <taxon>Hexapoda</taxon>
        <taxon>Insecta</taxon>
        <taxon>Pterygota</taxon>
        <taxon>Neoptera</taxon>
        <taxon>Endopterygota</taxon>
        <taxon>Coleoptera</taxon>
        <taxon>Polyphaga</taxon>
        <taxon>Cucujiformia</taxon>
        <taxon>Coccinelloidea</taxon>
        <taxon>Coccinellidae</taxon>
        <taxon>Epilachninae</taxon>
        <taxon>Epilachnini</taxon>
        <taxon>Henosepilachna</taxon>
    </lineage>
</organism>
<accession>A0AAW1U7H8</accession>
<name>A0AAW1U7H8_9CUCU</name>
<proteinExistence type="predicted"/>
<dbReference type="Proteomes" id="UP001431783">
    <property type="component" value="Unassembled WGS sequence"/>
</dbReference>
<evidence type="ECO:0000313" key="2">
    <source>
        <dbReference type="Proteomes" id="UP001431783"/>
    </source>
</evidence>
<comment type="caution">
    <text evidence="1">The sequence shown here is derived from an EMBL/GenBank/DDBJ whole genome shotgun (WGS) entry which is preliminary data.</text>
</comment>
<dbReference type="AlphaFoldDB" id="A0AAW1U7H8"/>
<protein>
    <submittedName>
        <fullName evidence="1">Uncharacterized protein</fullName>
    </submittedName>
</protein>
<keyword evidence="2" id="KW-1185">Reference proteome</keyword>
<dbReference type="EMBL" id="JARQZJ010000034">
    <property type="protein sequence ID" value="KAK9875881.1"/>
    <property type="molecule type" value="Genomic_DNA"/>
</dbReference>
<evidence type="ECO:0000313" key="1">
    <source>
        <dbReference type="EMBL" id="KAK9875881.1"/>
    </source>
</evidence>